<organism evidence="1 2">
    <name type="scientific">Actinomycetospora flava</name>
    <dbReference type="NCBI Taxonomy" id="3129232"/>
    <lineage>
        <taxon>Bacteria</taxon>
        <taxon>Bacillati</taxon>
        <taxon>Actinomycetota</taxon>
        <taxon>Actinomycetes</taxon>
        <taxon>Pseudonocardiales</taxon>
        <taxon>Pseudonocardiaceae</taxon>
        <taxon>Actinomycetospora</taxon>
    </lineage>
</organism>
<evidence type="ECO:0000313" key="1">
    <source>
        <dbReference type="EMBL" id="MEJ2863932.1"/>
    </source>
</evidence>
<reference evidence="1 2" key="1">
    <citation type="submission" date="2024-03" db="EMBL/GenBank/DDBJ databases">
        <title>Actinomycetospora sp. OC33-EN07, a novel actinomycete isolated from wild orchid (Aerides multiflora).</title>
        <authorList>
            <person name="Suriyachadkun C."/>
        </authorList>
    </citation>
    <scope>NUCLEOTIDE SEQUENCE [LARGE SCALE GENOMIC DNA]</scope>
    <source>
        <strain evidence="1 2">OC33-EN07</strain>
    </source>
</reference>
<comment type="caution">
    <text evidence="1">The sequence shown here is derived from an EMBL/GenBank/DDBJ whole genome shotgun (WGS) entry which is preliminary data.</text>
</comment>
<dbReference type="Proteomes" id="UP001369736">
    <property type="component" value="Unassembled WGS sequence"/>
</dbReference>
<gene>
    <name evidence="1" type="ORF">WCD58_22435</name>
</gene>
<accession>A0ABU8MBD1</accession>
<proteinExistence type="predicted"/>
<dbReference type="EMBL" id="JBBEGM010000010">
    <property type="protein sequence ID" value="MEJ2863932.1"/>
    <property type="molecule type" value="Genomic_DNA"/>
</dbReference>
<keyword evidence="2" id="KW-1185">Reference proteome</keyword>
<dbReference type="RefSeq" id="WP_337705302.1">
    <property type="nucleotide sequence ID" value="NZ_JBBEGM010000010.1"/>
</dbReference>
<sequence length="117" mass="12490">MARSVASDVVVPLSPPTGSGELGAVRCGCPATLRRSAHHDRLLAVESDPDAVLDLLEIAVTWGELDYTGEDVLSPEAWLDFASDHVWRCPDRVLRLFALAADVALRGVPVTAARCAL</sequence>
<name>A0ABU8MBD1_9PSEU</name>
<protein>
    <submittedName>
        <fullName evidence="1">Uncharacterized protein</fullName>
    </submittedName>
</protein>
<evidence type="ECO:0000313" key="2">
    <source>
        <dbReference type="Proteomes" id="UP001369736"/>
    </source>
</evidence>